<keyword evidence="1" id="KW-0812">Transmembrane</keyword>
<evidence type="ECO:0000313" key="2">
    <source>
        <dbReference type="EMBL" id="CAE6503063.1"/>
    </source>
</evidence>
<keyword evidence="1" id="KW-0472">Membrane</keyword>
<dbReference type="AlphaFoldDB" id="A0A8H8Z1D2"/>
<dbReference type="Proteomes" id="UP000601736">
    <property type="component" value="Unassembled WGS sequence"/>
</dbReference>
<keyword evidence="1" id="KW-1133">Transmembrane helix</keyword>
<protein>
    <submittedName>
        <fullName evidence="2">Uncharacterized protein</fullName>
    </submittedName>
</protein>
<gene>
    <name evidence="2" type="ORF">NMYAN_20308</name>
</gene>
<accession>A0A8H8Z1D2</accession>
<evidence type="ECO:0000256" key="1">
    <source>
        <dbReference type="SAM" id="Phobius"/>
    </source>
</evidence>
<proteinExistence type="predicted"/>
<feature type="transmembrane region" description="Helical" evidence="1">
    <location>
        <begin position="29"/>
        <end position="46"/>
    </location>
</feature>
<evidence type="ECO:0000313" key="3">
    <source>
        <dbReference type="Proteomes" id="UP000601736"/>
    </source>
</evidence>
<dbReference type="EMBL" id="CAJNAP010000012">
    <property type="protein sequence ID" value="CAE6503063.1"/>
    <property type="molecule type" value="Genomic_DNA"/>
</dbReference>
<sequence>MKEYASYKYLQTILIYFSTILVYKFVDNLQITVLTYLVVIIFSGLIKI</sequence>
<organism evidence="2 3">
    <name type="scientific">Nitrosomonas nitrosa</name>
    <dbReference type="NCBI Taxonomy" id="52442"/>
    <lineage>
        <taxon>Bacteria</taxon>
        <taxon>Pseudomonadati</taxon>
        <taxon>Pseudomonadota</taxon>
        <taxon>Betaproteobacteria</taxon>
        <taxon>Nitrosomonadales</taxon>
        <taxon>Nitrosomonadaceae</taxon>
        <taxon>Nitrosomonas</taxon>
    </lineage>
</organism>
<name>A0A8H8Z1D2_9PROT</name>
<reference evidence="2" key="1">
    <citation type="submission" date="2021-02" db="EMBL/GenBank/DDBJ databases">
        <authorList>
            <person name="Han P."/>
        </authorList>
    </citation>
    <scope>NUCLEOTIDE SEQUENCE</scope>
    <source>
        <strain evidence="2">Nitrosomonas nitrosa 18-3D</strain>
    </source>
</reference>
<comment type="caution">
    <text evidence="2">The sequence shown here is derived from an EMBL/GenBank/DDBJ whole genome shotgun (WGS) entry which is preliminary data.</text>
</comment>